<dbReference type="Proteomes" id="UP000241462">
    <property type="component" value="Unassembled WGS sequence"/>
</dbReference>
<dbReference type="AlphaFoldDB" id="A0A2T3A4G4"/>
<proteinExistence type="predicted"/>
<keyword evidence="2" id="KW-1133">Transmembrane helix</keyword>
<name>A0A2T3A4G4_9PEZI</name>
<gene>
    <name evidence="3" type="ORF">BD289DRAFT_475089</name>
</gene>
<evidence type="ECO:0000313" key="3">
    <source>
        <dbReference type="EMBL" id="PSR82673.1"/>
    </source>
</evidence>
<protein>
    <submittedName>
        <fullName evidence="3">Uncharacterized protein</fullName>
    </submittedName>
</protein>
<reference evidence="3 4" key="1">
    <citation type="journal article" date="2018" name="Mycol. Prog.">
        <title>Coniella lustricola, a new species from submerged detritus.</title>
        <authorList>
            <person name="Raudabaugh D.B."/>
            <person name="Iturriaga T."/>
            <person name="Carver A."/>
            <person name="Mondo S."/>
            <person name="Pangilinan J."/>
            <person name="Lipzen A."/>
            <person name="He G."/>
            <person name="Amirebrahimi M."/>
            <person name="Grigoriev I.V."/>
            <person name="Miller A.N."/>
        </authorList>
    </citation>
    <scope>NUCLEOTIDE SEQUENCE [LARGE SCALE GENOMIC DNA]</scope>
    <source>
        <strain evidence="3 4">B22-T-1</strain>
    </source>
</reference>
<dbReference type="OrthoDB" id="4582561at2759"/>
<feature type="transmembrane region" description="Helical" evidence="2">
    <location>
        <begin position="537"/>
        <end position="561"/>
    </location>
</feature>
<dbReference type="STRING" id="2025994.A0A2T3A4G4"/>
<dbReference type="EMBL" id="KZ678473">
    <property type="protein sequence ID" value="PSR82673.1"/>
    <property type="molecule type" value="Genomic_DNA"/>
</dbReference>
<feature type="transmembrane region" description="Helical" evidence="2">
    <location>
        <begin position="494"/>
        <end position="517"/>
    </location>
</feature>
<feature type="transmembrane region" description="Helical" evidence="2">
    <location>
        <begin position="375"/>
        <end position="392"/>
    </location>
</feature>
<evidence type="ECO:0000313" key="4">
    <source>
        <dbReference type="Proteomes" id="UP000241462"/>
    </source>
</evidence>
<keyword evidence="4" id="KW-1185">Reference proteome</keyword>
<keyword evidence="2" id="KW-0472">Membrane</keyword>
<evidence type="ECO:0000256" key="1">
    <source>
        <dbReference type="SAM" id="MobiDB-lite"/>
    </source>
</evidence>
<feature type="transmembrane region" description="Helical" evidence="2">
    <location>
        <begin position="444"/>
        <end position="463"/>
    </location>
</feature>
<keyword evidence="2" id="KW-0812">Transmembrane</keyword>
<accession>A0A2T3A4G4</accession>
<dbReference type="InParanoid" id="A0A2T3A4G4"/>
<sequence length="635" mass="70722">MADSSCFNTELVIYSFADTFADYASLYAGDPIDQMEVLIPGYEDALPECNRVYSSPDNIQNSAMLFVDTPTCQANSSAATTLAFGDCFTICQDPATLFLPFNFLTCLSLGMAAMLLQNGTFYLNESQKDTAQSIQDFEIGNLTTWDGTAIVQNTVDCLVASCSENSLGQCTDTLVSLKGANVSVDDLATVSLAFETYCENVQPQYNSDIAGPGVMLSYQMQVAAAMAFWVVMKLFRTWLRTLAWPFLLITTKAPFIPKDQAANHTNMPPKQPGRTRTAWSRAKDMQKSIRRNRLHATIVLTLVEFQETQSFFIGAIQIATLVTFRSGLTSGVNNDPINSFQEAISDNQMVLLLGIYGIIPNVLVQVVLRDYDRRGWYLLALLWINTILAFIVDKRRNELTTSFDTAFNVLKKQGTISACGDNPNPMTYCNAWAAGFFPSASRMVVGYCAVVILTINRLLALLCRKSFWRKRVAKLGIAWYFGQHKWLRILVKTCLIIVRLGWIVLESCLLYLTIIYMSVLAGSHWVGMDTTDPSQSAWTFGQLIAVLVWLPIATKFVYFILFGVNDAIAEELNNERGRGNSKQPASPEDSTALLHDSLEMDELLQKPDISQPAPTEARYKDLVTAKSSYTSLRSW</sequence>
<evidence type="ECO:0000256" key="2">
    <source>
        <dbReference type="SAM" id="Phobius"/>
    </source>
</evidence>
<feature type="region of interest" description="Disordered" evidence="1">
    <location>
        <begin position="259"/>
        <end position="278"/>
    </location>
</feature>
<feature type="transmembrane region" description="Helical" evidence="2">
    <location>
        <begin position="349"/>
        <end position="368"/>
    </location>
</feature>
<organism evidence="3 4">
    <name type="scientific">Coniella lustricola</name>
    <dbReference type="NCBI Taxonomy" id="2025994"/>
    <lineage>
        <taxon>Eukaryota</taxon>
        <taxon>Fungi</taxon>
        <taxon>Dikarya</taxon>
        <taxon>Ascomycota</taxon>
        <taxon>Pezizomycotina</taxon>
        <taxon>Sordariomycetes</taxon>
        <taxon>Sordariomycetidae</taxon>
        <taxon>Diaporthales</taxon>
        <taxon>Schizoparmaceae</taxon>
        <taxon>Coniella</taxon>
    </lineage>
</organism>